<proteinExistence type="inferred from homology"/>
<dbReference type="GO" id="GO:0006260">
    <property type="term" value="P:DNA replication"/>
    <property type="evidence" value="ECO:0007669"/>
    <property type="project" value="UniProtKB-KW"/>
</dbReference>
<evidence type="ECO:0000256" key="1">
    <source>
        <dbReference type="ARBA" id="ARBA00004123"/>
    </source>
</evidence>
<dbReference type="SUPFAM" id="SSF158573">
    <property type="entry name" value="GINS helical bundle-like"/>
    <property type="match status" value="1"/>
</dbReference>
<keyword evidence="5" id="KW-0159">Chromosome partition</keyword>
<dbReference type="FunFam" id="3.40.5.50:FF:000001">
    <property type="entry name" value="DNA replication complex GINS protein PSF2"/>
    <property type="match status" value="1"/>
</dbReference>
<dbReference type="GO" id="GO:0007059">
    <property type="term" value="P:chromosome segregation"/>
    <property type="evidence" value="ECO:0007669"/>
    <property type="project" value="UniProtKB-KW"/>
</dbReference>
<feature type="domain" description="GINS subunit" evidence="8">
    <location>
        <begin position="75"/>
        <end position="174"/>
    </location>
</feature>
<dbReference type="GO" id="GO:0000811">
    <property type="term" value="C:GINS complex"/>
    <property type="evidence" value="ECO:0007669"/>
    <property type="project" value="TreeGrafter"/>
</dbReference>
<dbReference type="Pfam" id="PF05916">
    <property type="entry name" value="Sld5"/>
    <property type="match status" value="1"/>
</dbReference>
<dbReference type="Gene3D" id="1.20.58.1020">
    <property type="match status" value="1"/>
</dbReference>
<organism evidence="10 11">
    <name type="scientific">Lichtheimia ornata</name>
    <dbReference type="NCBI Taxonomy" id="688661"/>
    <lineage>
        <taxon>Eukaryota</taxon>
        <taxon>Fungi</taxon>
        <taxon>Fungi incertae sedis</taxon>
        <taxon>Mucoromycota</taxon>
        <taxon>Mucoromycotina</taxon>
        <taxon>Mucoromycetes</taxon>
        <taxon>Mucorales</taxon>
        <taxon>Lichtheimiaceae</taxon>
        <taxon>Lichtheimia</taxon>
    </lineage>
</organism>
<dbReference type="InterPro" id="IPR021151">
    <property type="entry name" value="GINS_A"/>
</dbReference>
<evidence type="ECO:0000256" key="2">
    <source>
        <dbReference type="ARBA" id="ARBA00010565"/>
    </source>
</evidence>
<dbReference type="Gene3D" id="3.40.5.50">
    <property type="match status" value="1"/>
</dbReference>
<dbReference type="Proteomes" id="UP001234581">
    <property type="component" value="Unassembled WGS sequence"/>
</dbReference>
<evidence type="ECO:0000256" key="7">
    <source>
        <dbReference type="PIRNR" id="PIRNR028998"/>
    </source>
</evidence>
<dbReference type="GeneID" id="83218705"/>
<dbReference type="FunFam" id="1.20.58.1020:FF:000001">
    <property type="entry name" value="DNA replication complex GINS protein PSF2"/>
    <property type="match status" value="1"/>
</dbReference>
<feature type="domain" description="DNA replication complex GINS protein PSF2 N-terminal" evidence="9">
    <location>
        <begin position="12"/>
        <end position="71"/>
    </location>
</feature>
<dbReference type="RefSeq" id="XP_058337997.1">
    <property type="nucleotide sequence ID" value="XM_058491273.1"/>
</dbReference>
<evidence type="ECO:0000313" key="11">
    <source>
        <dbReference type="Proteomes" id="UP001234581"/>
    </source>
</evidence>
<evidence type="ECO:0000313" key="10">
    <source>
        <dbReference type="EMBL" id="KAJ8653083.1"/>
    </source>
</evidence>
<comment type="subcellular location">
    <subcellularLocation>
        <location evidence="1 7">Nucleus</location>
    </subcellularLocation>
</comment>
<dbReference type="InterPro" id="IPR056784">
    <property type="entry name" value="PSF2_N"/>
</dbReference>
<comment type="caution">
    <text evidence="10">The sequence shown here is derived from an EMBL/GenBank/DDBJ whole genome shotgun (WGS) entry which is preliminary data.</text>
</comment>
<keyword evidence="4 7" id="KW-0235">DNA replication</keyword>
<sequence>MALPRQHQSSFTPREIEFLAGNETITIIPTVKLPKLDFIQGTIGPFQPPLKSTVPVWLALLMKRNNLCTVVPPEWLTVENLTSKLEDEQTEPEFSQLPFRYMELSHMLLEVASTDIPNAEQVRRLLKDLRETRQAKTRLGIQSLDDESLMMNNMSLMEINEIRPLFIRAFNEMRKLRQAEDA</sequence>
<dbReference type="PANTHER" id="PTHR12772:SF0">
    <property type="entry name" value="DNA REPLICATION COMPLEX GINS PROTEIN PSF2"/>
    <property type="match status" value="1"/>
</dbReference>
<dbReference type="SUPFAM" id="SSF160059">
    <property type="entry name" value="PriA/YqbF domain"/>
    <property type="match status" value="1"/>
</dbReference>
<dbReference type="InterPro" id="IPR007257">
    <property type="entry name" value="GINS_Psf2"/>
</dbReference>
<dbReference type="CDD" id="cd11712">
    <property type="entry name" value="GINS_A_psf2"/>
    <property type="match status" value="1"/>
</dbReference>
<dbReference type="PANTHER" id="PTHR12772">
    <property type="entry name" value="DNA REPLICATION COMPLEX GINS PROTEIN PSF2"/>
    <property type="match status" value="1"/>
</dbReference>
<protein>
    <recommendedName>
        <fullName evidence="3 7">DNA replication complex GINS protein PSF2</fullName>
    </recommendedName>
</protein>
<comment type="subunit">
    <text evidence="7">Component of the GINS complex.</text>
</comment>
<reference evidence="10 11" key="1">
    <citation type="submission" date="2023-03" db="EMBL/GenBank/DDBJ databases">
        <title>Genome sequence of Lichtheimia ornata CBS 291.66.</title>
        <authorList>
            <person name="Mohabir J.T."/>
            <person name="Shea T.P."/>
            <person name="Kurbessoian T."/>
            <person name="Berby B."/>
            <person name="Fontaine J."/>
            <person name="Livny J."/>
            <person name="Gnirke A."/>
            <person name="Stajich J.E."/>
            <person name="Cuomo C.A."/>
        </authorList>
    </citation>
    <scope>NUCLEOTIDE SEQUENCE [LARGE SCALE GENOMIC DNA]</scope>
    <source>
        <strain evidence="10">CBS 291.66</strain>
    </source>
</reference>
<evidence type="ECO:0000256" key="4">
    <source>
        <dbReference type="ARBA" id="ARBA00022705"/>
    </source>
</evidence>
<accession>A0AAD7UTY3</accession>
<keyword evidence="6 7" id="KW-0539">Nucleus</keyword>
<name>A0AAD7UTY3_9FUNG</name>
<dbReference type="InterPro" id="IPR036224">
    <property type="entry name" value="GINS_bundle-like_dom_sf"/>
</dbReference>
<dbReference type="GO" id="GO:0000727">
    <property type="term" value="P:double-strand break repair via break-induced replication"/>
    <property type="evidence" value="ECO:0007669"/>
    <property type="project" value="TreeGrafter"/>
</dbReference>
<gene>
    <name evidence="10" type="ORF">O0I10_011304</name>
</gene>
<evidence type="ECO:0000259" key="8">
    <source>
        <dbReference type="Pfam" id="PF05916"/>
    </source>
</evidence>
<dbReference type="PIRSF" id="PIRSF028998">
    <property type="entry name" value="GINS_Psf2_subgr"/>
    <property type="match status" value="1"/>
</dbReference>
<evidence type="ECO:0000256" key="5">
    <source>
        <dbReference type="ARBA" id="ARBA00022829"/>
    </source>
</evidence>
<dbReference type="CDD" id="cd21694">
    <property type="entry name" value="GINS_B_Psf2"/>
    <property type="match status" value="1"/>
</dbReference>
<keyword evidence="11" id="KW-1185">Reference proteome</keyword>
<evidence type="ECO:0000256" key="3">
    <source>
        <dbReference type="ARBA" id="ARBA00015139"/>
    </source>
</evidence>
<dbReference type="AlphaFoldDB" id="A0AAD7UTY3"/>
<comment type="similarity">
    <text evidence="2 7">Belongs to the GINS2/PSF2 family.</text>
</comment>
<evidence type="ECO:0000256" key="6">
    <source>
        <dbReference type="ARBA" id="ARBA00023242"/>
    </source>
</evidence>
<evidence type="ECO:0000259" key="9">
    <source>
        <dbReference type="Pfam" id="PF25005"/>
    </source>
</evidence>
<dbReference type="EMBL" id="JARTCD010000086">
    <property type="protein sequence ID" value="KAJ8653083.1"/>
    <property type="molecule type" value="Genomic_DNA"/>
</dbReference>
<dbReference type="Pfam" id="PF25005">
    <property type="entry name" value="PSF2_N"/>
    <property type="match status" value="1"/>
</dbReference>